<organism evidence="6 7">
    <name type="scientific">Candidatus Aquicultor primus</name>
    <dbReference type="NCBI Taxonomy" id="1797195"/>
    <lineage>
        <taxon>Bacteria</taxon>
        <taxon>Bacillati</taxon>
        <taxon>Actinomycetota</taxon>
        <taxon>Candidatus Aquicultoria</taxon>
        <taxon>Candidatus Aquicultorales</taxon>
        <taxon>Candidatus Aquicultoraceae</taxon>
        <taxon>Candidatus Aquicultor</taxon>
    </lineage>
</organism>
<evidence type="ECO:0000313" key="7">
    <source>
        <dbReference type="Proteomes" id="UP000178086"/>
    </source>
</evidence>
<dbReference type="SUPFAM" id="SSF81271">
    <property type="entry name" value="TGS-like"/>
    <property type="match status" value="1"/>
</dbReference>
<dbReference type="Gene3D" id="3.40.50.300">
    <property type="entry name" value="P-loop containing nucleotide triphosphate hydrolases"/>
    <property type="match status" value="1"/>
</dbReference>
<dbReference type="PIRSF" id="PIRSF006641">
    <property type="entry name" value="CHP00092"/>
    <property type="match status" value="1"/>
</dbReference>
<dbReference type="GO" id="GO:0016887">
    <property type="term" value="F:ATP hydrolysis activity"/>
    <property type="evidence" value="ECO:0007669"/>
    <property type="project" value="InterPro"/>
</dbReference>
<dbReference type="PROSITE" id="PS51880">
    <property type="entry name" value="TGS"/>
    <property type="match status" value="1"/>
</dbReference>
<dbReference type="GO" id="GO:0005737">
    <property type="term" value="C:cytoplasm"/>
    <property type="evidence" value="ECO:0007669"/>
    <property type="project" value="TreeGrafter"/>
</dbReference>
<evidence type="ECO:0000259" key="5">
    <source>
        <dbReference type="PROSITE" id="PS51880"/>
    </source>
</evidence>
<reference evidence="6 7" key="1">
    <citation type="journal article" date="2016" name="Nat. Commun.">
        <title>Thousands of microbial genomes shed light on interconnected biogeochemical processes in an aquifer system.</title>
        <authorList>
            <person name="Anantharaman K."/>
            <person name="Brown C.T."/>
            <person name="Hug L.A."/>
            <person name="Sharon I."/>
            <person name="Castelle C.J."/>
            <person name="Probst A.J."/>
            <person name="Thomas B.C."/>
            <person name="Singh A."/>
            <person name="Wilkins M.J."/>
            <person name="Karaoz U."/>
            <person name="Brodie E.L."/>
            <person name="Williams K.H."/>
            <person name="Hubbard S.S."/>
            <person name="Banfield J.F."/>
        </authorList>
    </citation>
    <scope>NUCLEOTIDE SEQUENCE [LARGE SCALE GENOMIC DNA]</scope>
</reference>
<dbReference type="PRINTS" id="PR00326">
    <property type="entry name" value="GTP1OBG"/>
</dbReference>
<dbReference type="InterPro" id="IPR004396">
    <property type="entry name" value="ATPase_YchF/OLA1"/>
</dbReference>
<proteinExistence type="predicted"/>
<dbReference type="AlphaFoldDB" id="A0A1F2UQ32"/>
<dbReference type="PANTHER" id="PTHR23305:SF18">
    <property type="entry name" value="OBG-TYPE G DOMAIN-CONTAINING PROTEIN"/>
    <property type="match status" value="1"/>
</dbReference>
<evidence type="ECO:0000256" key="1">
    <source>
        <dbReference type="ARBA" id="ARBA00001946"/>
    </source>
</evidence>
<dbReference type="InterPro" id="IPR006073">
    <property type="entry name" value="GTP-bd"/>
</dbReference>
<dbReference type="InterPro" id="IPR004095">
    <property type="entry name" value="TGS"/>
</dbReference>
<dbReference type="GO" id="GO:0046872">
    <property type="term" value="F:metal ion binding"/>
    <property type="evidence" value="ECO:0007669"/>
    <property type="project" value="UniProtKB-KW"/>
</dbReference>
<dbReference type="GO" id="GO:0005524">
    <property type="term" value="F:ATP binding"/>
    <property type="evidence" value="ECO:0007669"/>
    <property type="project" value="UniProtKB-KW"/>
</dbReference>
<keyword evidence="2" id="KW-0479">Metal-binding</keyword>
<name>A0A1F2UQ32_9ACTN</name>
<dbReference type="InterPro" id="IPR012675">
    <property type="entry name" value="Beta-grasp_dom_sf"/>
</dbReference>
<dbReference type="InterPro" id="IPR027417">
    <property type="entry name" value="P-loop_NTPase"/>
</dbReference>
<evidence type="ECO:0000256" key="4">
    <source>
        <dbReference type="ARBA" id="ARBA00022840"/>
    </source>
</evidence>
<keyword evidence="3" id="KW-0547">Nucleotide-binding</keyword>
<dbReference type="FunFam" id="3.10.20.30:FF:000001">
    <property type="entry name" value="Ribosome-binding ATPase YchF"/>
    <property type="match status" value="1"/>
</dbReference>
<dbReference type="SUPFAM" id="SSF52540">
    <property type="entry name" value="P-loop containing nucleoside triphosphate hydrolases"/>
    <property type="match status" value="1"/>
</dbReference>
<dbReference type="Gene3D" id="3.10.20.30">
    <property type="match status" value="1"/>
</dbReference>
<accession>A0A1F2UQ32</accession>
<keyword evidence="4" id="KW-0067">ATP-binding</keyword>
<dbReference type="CDD" id="cd04867">
    <property type="entry name" value="TGS_YchF_OLA1"/>
    <property type="match status" value="1"/>
</dbReference>
<dbReference type="Pfam" id="PF01926">
    <property type="entry name" value="MMR_HSR1"/>
    <property type="match status" value="1"/>
</dbReference>
<protein>
    <recommendedName>
        <fullName evidence="5">TGS domain-containing protein</fullName>
    </recommendedName>
</protein>
<feature type="domain" description="TGS" evidence="5">
    <location>
        <begin position="263"/>
        <end position="346"/>
    </location>
</feature>
<evidence type="ECO:0000313" key="6">
    <source>
        <dbReference type="EMBL" id="OFW35072.1"/>
    </source>
</evidence>
<dbReference type="EMBL" id="MELI01000024">
    <property type="protein sequence ID" value="OFW35072.1"/>
    <property type="molecule type" value="Genomic_DNA"/>
</dbReference>
<evidence type="ECO:0000256" key="2">
    <source>
        <dbReference type="ARBA" id="ARBA00022723"/>
    </source>
</evidence>
<comment type="caution">
    <text evidence="6">The sequence shown here is derived from an EMBL/GenBank/DDBJ whole genome shotgun (WGS) entry which is preliminary data.</text>
</comment>
<dbReference type="InterPro" id="IPR013029">
    <property type="entry name" value="YchF_C"/>
</dbReference>
<dbReference type="Proteomes" id="UP000178086">
    <property type="component" value="Unassembled WGS sequence"/>
</dbReference>
<sequence length="348" mass="37495">MKVGIIGLSRAGKTTVFNAITGSTAQTGSFGAKKANLAVIKVPDARVTHLSSVYKPKKTTFAEIAFVDVPGGDEGSQAALGGTQTIDLIKGVDTLAIVVRAFNDSSYATEVADPLAEFEQVLGELIVLDLIVLEKKLERLDKERVKSTEYELFKRAKEWLEEERPLRTLELDEAEKKLLSGFQFLSMKPVLALANTGETESAELGSLAAACAGQGVPLVDFCGAIEMEIAGMDEGEQAEFLEGLGIAESAKDKFIREAYALSSLISFLTVGEDEVRAWTAKKGSLAPQAGGKIHSDIERGFIRAEVVSFDDFVEHGGIPKAKEAGKARLEGKDYVVKDGDIINFRFNV</sequence>
<gene>
    <name evidence="6" type="ORF">A2074_07460</name>
</gene>
<dbReference type="GO" id="GO:0005525">
    <property type="term" value="F:GTP binding"/>
    <property type="evidence" value="ECO:0007669"/>
    <property type="project" value="InterPro"/>
</dbReference>
<dbReference type="PANTHER" id="PTHR23305">
    <property type="entry name" value="OBG GTPASE FAMILY"/>
    <property type="match status" value="1"/>
</dbReference>
<comment type="cofactor">
    <cofactor evidence="1">
        <name>Mg(2+)</name>
        <dbReference type="ChEBI" id="CHEBI:18420"/>
    </cofactor>
</comment>
<dbReference type="InterPro" id="IPR012676">
    <property type="entry name" value="TGS-like"/>
</dbReference>
<dbReference type="Pfam" id="PF06071">
    <property type="entry name" value="YchF-GTPase_C"/>
    <property type="match status" value="1"/>
</dbReference>
<dbReference type="InterPro" id="IPR023192">
    <property type="entry name" value="TGS-like_dom_sf"/>
</dbReference>
<dbReference type="Gene3D" id="1.10.150.300">
    <property type="entry name" value="TGS-like domain"/>
    <property type="match status" value="1"/>
</dbReference>
<evidence type="ECO:0000256" key="3">
    <source>
        <dbReference type="ARBA" id="ARBA00022741"/>
    </source>
</evidence>